<dbReference type="InterPro" id="IPR030923">
    <property type="entry name" value="LptG"/>
</dbReference>
<dbReference type="PANTHER" id="PTHR33529:SF2">
    <property type="entry name" value="LIPOPOLYSACCHARIDE EXPORT SYSTEM PERMEASE PROTEIN LPTG"/>
    <property type="match status" value="1"/>
</dbReference>
<evidence type="ECO:0000256" key="1">
    <source>
        <dbReference type="ARBA" id="ARBA00002265"/>
    </source>
</evidence>
<keyword evidence="11" id="KW-1185">Reference proteome</keyword>
<dbReference type="PANTHER" id="PTHR33529">
    <property type="entry name" value="SLR0882 PROTEIN-RELATED"/>
    <property type="match status" value="1"/>
</dbReference>
<evidence type="ECO:0000256" key="3">
    <source>
        <dbReference type="ARBA" id="ARBA00007725"/>
    </source>
</evidence>
<sequence>MGVLTRYIMLEVIKGAAIALLILLTLFHLFTFSDQLVFLGKGTYGLKELFLYLALTTPRMIYELMPSAALLGSLFVVGAMANHREIVAMRATGLSTLWVIRTIMLAGLVLVVISVLIGEYIAPDSERAAQVLRNTTQNETDGVIMHTQYGMWLREGNRFINVRKILDDGTLANVRIYDISAQHKLQKMTHAEHATFLGNNQWRLDGVKHSELDEGYQQVSAAVQDSQIWESSIDADLLKVTVVDSDNLSLYDLYMYIDFLKSNSQKSQIYELAFWSRLINPLVTFVMLMISAPFVIGIGRGTNTGGRIMLGVVIGMLFNIFDKIAGHMGLVYGLNPMLVAIAPSLLMFLGAVIAILKVS</sequence>
<feature type="transmembrane region" description="Helical" evidence="9">
    <location>
        <begin position="337"/>
        <end position="356"/>
    </location>
</feature>
<evidence type="ECO:0000313" key="10">
    <source>
        <dbReference type="EMBL" id="QWF70785.1"/>
    </source>
</evidence>
<evidence type="ECO:0000256" key="7">
    <source>
        <dbReference type="ARBA" id="ARBA00023136"/>
    </source>
</evidence>
<keyword evidence="4" id="KW-1003">Cell membrane</keyword>
<dbReference type="EMBL" id="CP073754">
    <property type="protein sequence ID" value="QWF70785.1"/>
    <property type="molecule type" value="Genomic_DNA"/>
</dbReference>
<keyword evidence="5 9" id="KW-0812">Transmembrane</keyword>
<evidence type="ECO:0000256" key="8">
    <source>
        <dbReference type="ARBA" id="ARBA00026081"/>
    </source>
</evidence>
<dbReference type="Pfam" id="PF03739">
    <property type="entry name" value="LptF_LptG"/>
    <property type="match status" value="1"/>
</dbReference>
<dbReference type="NCBIfam" id="TIGR04408">
    <property type="entry name" value="LptG_lptG"/>
    <property type="match status" value="1"/>
</dbReference>
<feature type="transmembrane region" description="Helical" evidence="9">
    <location>
        <begin position="50"/>
        <end position="77"/>
    </location>
</feature>
<evidence type="ECO:0000313" key="11">
    <source>
        <dbReference type="Proteomes" id="UP000676649"/>
    </source>
</evidence>
<keyword evidence="7 9" id="KW-0472">Membrane</keyword>
<dbReference type="KEGG" id="mpad:KEF85_15950"/>
<name>A0A975MNA9_9GAMM</name>
<organism evidence="10 11">
    <name type="scientific">Methylomonas paludis</name>
    <dbReference type="NCBI Taxonomy" id="1173101"/>
    <lineage>
        <taxon>Bacteria</taxon>
        <taxon>Pseudomonadati</taxon>
        <taxon>Pseudomonadota</taxon>
        <taxon>Gammaproteobacteria</taxon>
        <taxon>Methylococcales</taxon>
        <taxon>Methylococcaceae</taxon>
        <taxon>Methylomonas</taxon>
    </lineage>
</organism>
<proteinExistence type="inferred from homology"/>
<dbReference type="AlphaFoldDB" id="A0A975MNA9"/>
<feature type="transmembrane region" description="Helical" evidence="9">
    <location>
        <begin position="308"/>
        <end position="325"/>
    </location>
</feature>
<dbReference type="GO" id="GO:0015920">
    <property type="term" value="P:lipopolysaccharide transport"/>
    <property type="evidence" value="ECO:0007669"/>
    <property type="project" value="TreeGrafter"/>
</dbReference>
<keyword evidence="6 9" id="KW-1133">Transmembrane helix</keyword>
<comment type="similarity">
    <text evidence="3">Belongs to the LptF/LptG family.</text>
</comment>
<dbReference type="GO" id="GO:0043190">
    <property type="term" value="C:ATP-binding cassette (ABC) transporter complex"/>
    <property type="evidence" value="ECO:0007669"/>
    <property type="project" value="InterPro"/>
</dbReference>
<dbReference type="Proteomes" id="UP000676649">
    <property type="component" value="Chromosome"/>
</dbReference>
<evidence type="ECO:0000256" key="5">
    <source>
        <dbReference type="ARBA" id="ARBA00022692"/>
    </source>
</evidence>
<evidence type="ECO:0000256" key="4">
    <source>
        <dbReference type="ARBA" id="ARBA00022475"/>
    </source>
</evidence>
<evidence type="ECO:0000256" key="6">
    <source>
        <dbReference type="ARBA" id="ARBA00022989"/>
    </source>
</evidence>
<reference evidence="10" key="1">
    <citation type="submission" date="2021-04" db="EMBL/GenBank/DDBJ databases">
        <title>Draft genome sequence data of methanotrophic Methylovulum sp. strain S1L and Methylomonas sp. strain S2AM isolated from boreal lake water columns.</title>
        <authorList>
            <person name="Rissanen A.J."/>
            <person name="Mangayil R."/>
            <person name="Svenning M.M."/>
            <person name="Khanongnuch R."/>
        </authorList>
    </citation>
    <scope>NUCLEOTIDE SEQUENCE</scope>
    <source>
        <strain evidence="10">S2AM</strain>
    </source>
</reference>
<dbReference type="InterPro" id="IPR005495">
    <property type="entry name" value="LptG/LptF_permease"/>
</dbReference>
<comment type="function">
    <text evidence="1">Part of the ABC transporter complex LptBFG involved in the translocation of lipopolysaccharide (LPS) from the inner membrane to the outer membrane.</text>
</comment>
<gene>
    <name evidence="10" type="primary">lptG</name>
    <name evidence="10" type="ORF">KEF85_15950</name>
</gene>
<feature type="transmembrane region" description="Helical" evidence="9">
    <location>
        <begin position="98"/>
        <end position="117"/>
    </location>
</feature>
<feature type="transmembrane region" description="Helical" evidence="9">
    <location>
        <begin position="12"/>
        <end position="30"/>
    </location>
</feature>
<dbReference type="GO" id="GO:0055085">
    <property type="term" value="P:transmembrane transport"/>
    <property type="evidence" value="ECO:0007669"/>
    <property type="project" value="InterPro"/>
</dbReference>
<feature type="transmembrane region" description="Helical" evidence="9">
    <location>
        <begin position="274"/>
        <end position="296"/>
    </location>
</feature>
<dbReference type="RefSeq" id="WP_215582225.1">
    <property type="nucleotide sequence ID" value="NZ_CP073754.1"/>
</dbReference>
<comment type="subcellular location">
    <subcellularLocation>
        <location evidence="2">Cell membrane</location>
        <topology evidence="2">Multi-pass membrane protein</topology>
    </subcellularLocation>
</comment>
<evidence type="ECO:0000256" key="9">
    <source>
        <dbReference type="SAM" id="Phobius"/>
    </source>
</evidence>
<comment type="subunit">
    <text evidence="8">Component of the lipopolysaccharide transport and assembly complex. The LptBFG transporter is composed of two ATP-binding proteins (LptB) and two transmembrane proteins (LptF and LptG).</text>
</comment>
<evidence type="ECO:0000256" key="2">
    <source>
        <dbReference type="ARBA" id="ARBA00004651"/>
    </source>
</evidence>
<protein>
    <submittedName>
        <fullName evidence="10">LPS export ABC transporter permease LptG</fullName>
    </submittedName>
</protein>
<accession>A0A975MNA9</accession>